<dbReference type="AlphaFoldDB" id="M5SAX2"/>
<gene>
    <name evidence="2" type="ORF">RESH_06191</name>
</gene>
<name>M5SAX2_9BACT</name>
<reference evidence="2 3" key="1">
    <citation type="journal article" date="2013" name="Mar. Genomics">
        <title>Expression of sulfatases in Rhodopirellula baltica and the diversity of sulfatases in the genus Rhodopirellula.</title>
        <authorList>
            <person name="Wegner C.E."/>
            <person name="Richter-Heitmann T."/>
            <person name="Klindworth A."/>
            <person name="Klockow C."/>
            <person name="Richter M."/>
            <person name="Achstetter T."/>
            <person name="Glockner F.O."/>
            <person name="Harder J."/>
        </authorList>
    </citation>
    <scope>NUCLEOTIDE SEQUENCE [LARGE SCALE GENOMIC DNA]</scope>
    <source>
        <strain evidence="2 3">SH398</strain>
    </source>
</reference>
<dbReference type="PATRIC" id="fig|1263868.3.peg.6719"/>
<dbReference type="EMBL" id="ANOF01000204">
    <property type="protein sequence ID" value="EMI23289.1"/>
    <property type="molecule type" value="Genomic_DNA"/>
</dbReference>
<protein>
    <submittedName>
        <fullName evidence="2">Uncharacterized protein</fullName>
    </submittedName>
</protein>
<sequence>MDVGVSEFGDKKQRGSVGTVADVKEHAERSAADYCAGHGITLRKLGAYALPQFIVARISGDLAV</sequence>
<accession>M5SAX2</accession>
<feature type="region of interest" description="Disordered" evidence="1">
    <location>
        <begin position="1"/>
        <end position="22"/>
    </location>
</feature>
<dbReference type="Proteomes" id="UP000011996">
    <property type="component" value="Unassembled WGS sequence"/>
</dbReference>
<evidence type="ECO:0000256" key="1">
    <source>
        <dbReference type="SAM" id="MobiDB-lite"/>
    </source>
</evidence>
<evidence type="ECO:0000313" key="2">
    <source>
        <dbReference type="EMBL" id="EMI23289.1"/>
    </source>
</evidence>
<evidence type="ECO:0000313" key="3">
    <source>
        <dbReference type="Proteomes" id="UP000011996"/>
    </source>
</evidence>
<proteinExistence type="predicted"/>
<comment type="caution">
    <text evidence="2">The sequence shown here is derived from an EMBL/GenBank/DDBJ whole genome shotgun (WGS) entry which is preliminary data.</text>
</comment>
<organism evidence="2 3">
    <name type="scientific">Rhodopirellula europaea SH398</name>
    <dbReference type="NCBI Taxonomy" id="1263868"/>
    <lineage>
        <taxon>Bacteria</taxon>
        <taxon>Pseudomonadati</taxon>
        <taxon>Planctomycetota</taxon>
        <taxon>Planctomycetia</taxon>
        <taxon>Pirellulales</taxon>
        <taxon>Pirellulaceae</taxon>
        <taxon>Rhodopirellula</taxon>
    </lineage>
</organism>